<dbReference type="EMBL" id="UFQT01001349">
    <property type="protein sequence ID" value="SSX30147.1"/>
    <property type="molecule type" value="Genomic_DNA"/>
</dbReference>
<dbReference type="AlphaFoldDB" id="A0A336MPE4"/>
<sequence>MNKVTMNKRPVEEISEVEPPLKKFVEYHGNKENNPRNSSSLIISTDPFDDDSGFLEDKIVSHKPISLKQSTPFIKKQKRVRLNIEDQYKVLDMYDKTKNAEQIAKDTKIPKSTVWNIIRRRPKIEGVMSYGSKKYVKTVKSVREATHPDVDKAVWLWFLGERKRASIISNEILMAQARYFHENLCDKDDFKGSRGWCRAFKLKRGIRQLKITGEKLLIEKAWNSLDKSIIIQSWKALLCDTPFYQNLLMNDQKSDYISEDFKSIVRLLEKVSIHVPNNVGPENIMEWLNRMDENQTHVIYDKTEILNLIKGIKPSSTHEEENDDSQEDFINDSSKMNDDNITIVETDEYRLKEKKEGRKALESLEHLENYFKDRNSHSNVLILNKLREEIEENIFSVYIDEI</sequence>
<reference evidence="5" key="1">
    <citation type="submission" date="2018-07" db="EMBL/GenBank/DDBJ databases">
        <authorList>
            <person name="Quirk P.G."/>
            <person name="Krulwich T.A."/>
        </authorList>
    </citation>
    <scope>NUCLEOTIDE SEQUENCE</scope>
</reference>
<dbReference type="Pfam" id="PF03221">
    <property type="entry name" value="HTH_Tnp_Tc5"/>
    <property type="match status" value="1"/>
</dbReference>
<feature type="compositionally biased region" description="Acidic residues" evidence="3">
    <location>
        <begin position="320"/>
        <end position="330"/>
    </location>
</feature>
<dbReference type="OMA" id="PENIMEW"/>
<evidence type="ECO:0000259" key="4">
    <source>
        <dbReference type="PROSITE" id="PS51253"/>
    </source>
</evidence>
<dbReference type="InterPro" id="IPR050863">
    <property type="entry name" value="CenT-Element_Derived"/>
</dbReference>
<feature type="region of interest" description="Disordered" evidence="3">
    <location>
        <begin position="314"/>
        <end position="334"/>
    </location>
</feature>
<dbReference type="SMART" id="SM00674">
    <property type="entry name" value="CENPB"/>
    <property type="match status" value="1"/>
</dbReference>
<dbReference type="PANTHER" id="PTHR19303">
    <property type="entry name" value="TRANSPOSON"/>
    <property type="match status" value="1"/>
</dbReference>
<dbReference type="Gene3D" id="1.10.10.10">
    <property type="entry name" value="Winged helix-like DNA-binding domain superfamily/Winged helix DNA-binding domain"/>
    <property type="match status" value="1"/>
</dbReference>
<evidence type="ECO:0000256" key="1">
    <source>
        <dbReference type="ARBA" id="ARBA00004123"/>
    </source>
</evidence>
<keyword evidence="2" id="KW-0238">DNA-binding</keyword>
<accession>A0A336MPE4</accession>
<protein>
    <submittedName>
        <fullName evidence="5">CSON002100 protein</fullName>
    </submittedName>
</protein>
<dbReference type="InterPro" id="IPR036388">
    <property type="entry name" value="WH-like_DNA-bd_sf"/>
</dbReference>
<evidence type="ECO:0000256" key="3">
    <source>
        <dbReference type="SAM" id="MobiDB-lite"/>
    </source>
</evidence>
<proteinExistence type="predicted"/>
<feature type="domain" description="HTH CENPB-type" evidence="4">
    <location>
        <begin position="138"/>
        <end position="210"/>
    </location>
</feature>
<gene>
    <name evidence="5" type="primary">CSON002100</name>
</gene>
<dbReference type="InterPro" id="IPR006600">
    <property type="entry name" value="HTH_CenpB_DNA-bd_dom"/>
</dbReference>
<name>A0A336MPE4_CULSO</name>
<dbReference type="Gene3D" id="1.10.10.60">
    <property type="entry name" value="Homeodomain-like"/>
    <property type="match status" value="1"/>
</dbReference>
<dbReference type="SUPFAM" id="SSF46689">
    <property type="entry name" value="Homeodomain-like"/>
    <property type="match status" value="1"/>
</dbReference>
<comment type="subcellular location">
    <subcellularLocation>
        <location evidence="1">Nucleus</location>
    </subcellularLocation>
</comment>
<dbReference type="GO" id="GO:0003677">
    <property type="term" value="F:DNA binding"/>
    <property type="evidence" value="ECO:0007669"/>
    <property type="project" value="UniProtKB-KW"/>
</dbReference>
<organism evidence="5">
    <name type="scientific">Culicoides sonorensis</name>
    <name type="common">Biting midge</name>
    <dbReference type="NCBI Taxonomy" id="179676"/>
    <lineage>
        <taxon>Eukaryota</taxon>
        <taxon>Metazoa</taxon>
        <taxon>Ecdysozoa</taxon>
        <taxon>Arthropoda</taxon>
        <taxon>Hexapoda</taxon>
        <taxon>Insecta</taxon>
        <taxon>Pterygota</taxon>
        <taxon>Neoptera</taxon>
        <taxon>Endopterygota</taxon>
        <taxon>Diptera</taxon>
        <taxon>Nematocera</taxon>
        <taxon>Chironomoidea</taxon>
        <taxon>Ceratopogonidae</taxon>
        <taxon>Ceratopogoninae</taxon>
        <taxon>Culicoides</taxon>
        <taxon>Monoculicoides</taxon>
    </lineage>
</organism>
<dbReference type="GO" id="GO:0005634">
    <property type="term" value="C:nucleus"/>
    <property type="evidence" value="ECO:0007669"/>
    <property type="project" value="UniProtKB-SubCell"/>
</dbReference>
<dbReference type="PROSITE" id="PS51253">
    <property type="entry name" value="HTH_CENPB"/>
    <property type="match status" value="1"/>
</dbReference>
<evidence type="ECO:0000313" key="5">
    <source>
        <dbReference type="EMBL" id="SSX30147.1"/>
    </source>
</evidence>
<dbReference type="VEuPathDB" id="VectorBase:CSON002100"/>
<dbReference type="PANTHER" id="PTHR19303:SF16">
    <property type="entry name" value="JERKY PROTEIN HOMOLOG-LIKE"/>
    <property type="match status" value="1"/>
</dbReference>
<dbReference type="InterPro" id="IPR009057">
    <property type="entry name" value="Homeodomain-like_sf"/>
</dbReference>
<evidence type="ECO:0000256" key="2">
    <source>
        <dbReference type="ARBA" id="ARBA00023125"/>
    </source>
</evidence>